<evidence type="ECO:0000256" key="7">
    <source>
        <dbReference type="SAM" id="Phobius"/>
    </source>
</evidence>
<dbReference type="SUPFAM" id="SSF103473">
    <property type="entry name" value="MFS general substrate transporter"/>
    <property type="match status" value="1"/>
</dbReference>
<proteinExistence type="inferred from homology"/>
<feature type="compositionally biased region" description="Polar residues" evidence="6">
    <location>
        <begin position="8"/>
        <end position="18"/>
    </location>
</feature>
<gene>
    <name evidence="8" type="ORF">BJX67DRAFT_320103</name>
</gene>
<organism evidence="8 9">
    <name type="scientific">Aspergillus lucknowensis</name>
    <dbReference type="NCBI Taxonomy" id="176173"/>
    <lineage>
        <taxon>Eukaryota</taxon>
        <taxon>Fungi</taxon>
        <taxon>Dikarya</taxon>
        <taxon>Ascomycota</taxon>
        <taxon>Pezizomycotina</taxon>
        <taxon>Eurotiomycetes</taxon>
        <taxon>Eurotiomycetidae</taxon>
        <taxon>Eurotiales</taxon>
        <taxon>Aspergillaceae</taxon>
        <taxon>Aspergillus</taxon>
        <taxon>Aspergillus subgen. Nidulantes</taxon>
    </lineage>
</organism>
<dbReference type="PANTHER" id="PTHR23501">
    <property type="entry name" value="MAJOR FACILITATOR SUPERFAMILY"/>
    <property type="match status" value="1"/>
</dbReference>
<keyword evidence="9" id="KW-1185">Reference proteome</keyword>
<dbReference type="RefSeq" id="XP_070888678.1">
    <property type="nucleotide sequence ID" value="XM_071027314.1"/>
</dbReference>
<evidence type="ECO:0000313" key="9">
    <source>
        <dbReference type="Proteomes" id="UP001610432"/>
    </source>
</evidence>
<comment type="similarity">
    <text evidence="2">Belongs to the major facilitator superfamily. TCR/Tet family.</text>
</comment>
<name>A0ABR4LZT2_9EURO</name>
<accession>A0ABR4LZT2</accession>
<dbReference type="InterPro" id="IPR036259">
    <property type="entry name" value="MFS_trans_sf"/>
</dbReference>
<evidence type="ECO:0000256" key="1">
    <source>
        <dbReference type="ARBA" id="ARBA00004141"/>
    </source>
</evidence>
<dbReference type="PANTHER" id="PTHR23501:SF193">
    <property type="entry name" value="MULTIDRUG TRANSPORTER, PUTATIVE (AFU_ORTHOLOGUE AFUA_8G00940)-RELATED"/>
    <property type="match status" value="1"/>
</dbReference>
<comment type="subcellular location">
    <subcellularLocation>
        <location evidence="1">Membrane</location>
        <topology evidence="1">Multi-pass membrane protein</topology>
    </subcellularLocation>
</comment>
<feature type="transmembrane region" description="Helical" evidence="7">
    <location>
        <begin position="72"/>
        <end position="97"/>
    </location>
</feature>
<protein>
    <submittedName>
        <fullName evidence="8">Uncharacterized protein</fullName>
    </submittedName>
</protein>
<sequence>MDDKHGTEGTSQSRSSLSAMAEGERKSSPSNSSSSSLAEQAKEMDQSPQPALDENAGGDVSSPDESISGVPLFMVMFGVTLVIFLMLLDTSIVATAVPKITNHFHSLQDVAWYGSAYTLARYAEILEALRTGR</sequence>
<evidence type="ECO:0000256" key="4">
    <source>
        <dbReference type="ARBA" id="ARBA00022989"/>
    </source>
</evidence>
<comment type="caution">
    <text evidence="8">The sequence shown here is derived from an EMBL/GenBank/DDBJ whole genome shotgun (WGS) entry which is preliminary data.</text>
</comment>
<evidence type="ECO:0000313" key="8">
    <source>
        <dbReference type="EMBL" id="KAL2869699.1"/>
    </source>
</evidence>
<evidence type="ECO:0000256" key="5">
    <source>
        <dbReference type="ARBA" id="ARBA00023136"/>
    </source>
</evidence>
<keyword evidence="5 7" id="KW-0472">Membrane</keyword>
<dbReference type="EMBL" id="JBFXLQ010000008">
    <property type="protein sequence ID" value="KAL2869699.1"/>
    <property type="molecule type" value="Genomic_DNA"/>
</dbReference>
<keyword evidence="3 7" id="KW-0812">Transmembrane</keyword>
<reference evidence="8 9" key="1">
    <citation type="submission" date="2024-07" db="EMBL/GenBank/DDBJ databases">
        <title>Section-level genome sequencing and comparative genomics of Aspergillus sections Usti and Cavernicolus.</title>
        <authorList>
            <consortium name="Lawrence Berkeley National Laboratory"/>
            <person name="Nybo J.L."/>
            <person name="Vesth T.C."/>
            <person name="Theobald S."/>
            <person name="Frisvad J.C."/>
            <person name="Larsen T.O."/>
            <person name="Kjaerboelling I."/>
            <person name="Rothschild-Mancinelli K."/>
            <person name="Lyhne E.K."/>
            <person name="Kogle M.E."/>
            <person name="Barry K."/>
            <person name="Clum A."/>
            <person name="Na H."/>
            <person name="Ledsgaard L."/>
            <person name="Lin J."/>
            <person name="Lipzen A."/>
            <person name="Kuo A."/>
            <person name="Riley R."/>
            <person name="Mondo S."/>
            <person name="Labutti K."/>
            <person name="Haridas S."/>
            <person name="Pangalinan J."/>
            <person name="Salamov A.A."/>
            <person name="Simmons B.A."/>
            <person name="Magnuson J.K."/>
            <person name="Chen J."/>
            <person name="Drula E."/>
            <person name="Henrissat B."/>
            <person name="Wiebenga A."/>
            <person name="Lubbers R.J."/>
            <person name="Gomes A.C."/>
            <person name="Macurrencykelacurrency M.R."/>
            <person name="Stajich J."/>
            <person name="Grigoriev I.V."/>
            <person name="Mortensen U.H."/>
            <person name="De Vries R.P."/>
            <person name="Baker S.E."/>
            <person name="Andersen M.R."/>
        </authorList>
    </citation>
    <scope>NUCLEOTIDE SEQUENCE [LARGE SCALE GENOMIC DNA]</scope>
    <source>
        <strain evidence="8 9">CBS 449.75</strain>
    </source>
</reference>
<evidence type="ECO:0000256" key="3">
    <source>
        <dbReference type="ARBA" id="ARBA00022692"/>
    </source>
</evidence>
<dbReference type="GeneID" id="98142386"/>
<feature type="region of interest" description="Disordered" evidence="6">
    <location>
        <begin position="1"/>
        <end position="64"/>
    </location>
</feature>
<dbReference type="Proteomes" id="UP001610432">
    <property type="component" value="Unassembled WGS sequence"/>
</dbReference>
<evidence type="ECO:0000256" key="2">
    <source>
        <dbReference type="ARBA" id="ARBA00007520"/>
    </source>
</evidence>
<keyword evidence="4 7" id="KW-1133">Transmembrane helix</keyword>
<evidence type="ECO:0000256" key="6">
    <source>
        <dbReference type="SAM" id="MobiDB-lite"/>
    </source>
</evidence>